<keyword evidence="7 8" id="KW-0539">Nucleus</keyword>
<dbReference type="EMBL" id="JAGGNH010000002">
    <property type="protein sequence ID" value="KAJ0982383.1"/>
    <property type="molecule type" value="Genomic_DNA"/>
</dbReference>
<dbReference type="GO" id="GO:0003677">
    <property type="term" value="F:DNA binding"/>
    <property type="evidence" value="ECO:0007669"/>
    <property type="project" value="UniProtKB-UniRule"/>
</dbReference>
<dbReference type="GO" id="GO:0006355">
    <property type="term" value="P:regulation of DNA-templated transcription"/>
    <property type="evidence" value="ECO:0007669"/>
    <property type="project" value="InterPro"/>
</dbReference>
<dbReference type="PROSITE" id="PS50071">
    <property type="entry name" value="HOMEOBOX_2"/>
    <property type="match status" value="1"/>
</dbReference>
<keyword evidence="3" id="KW-0805">Transcription regulation</keyword>
<dbReference type="OrthoDB" id="10056939at2759"/>
<dbReference type="Proteomes" id="UP001085076">
    <property type="component" value="Miscellaneous, Linkage group lg02"/>
</dbReference>
<dbReference type="CDD" id="cd00086">
    <property type="entry name" value="homeodomain"/>
    <property type="match status" value="1"/>
</dbReference>
<dbReference type="SUPFAM" id="SSF46689">
    <property type="entry name" value="Homeodomain-like"/>
    <property type="match status" value="1"/>
</dbReference>
<evidence type="ECO:0000256" key="4">
    <source>
        <dbReference type="ARBA" id="ARBA00023125"/>
    </source>
</evidence>
<reference evidence="10" key="1">
    <citation type="submission" date="2021-03" db="EMBL/GenBank/DDBJ databases">
        <authorList>
            <person name="Li Z."/>
            <person name="Yang C."/>
        </authorList>
    </citation>
    <scope>NUCLEOTIDE SEQUENCE</scope>
    <source>
        <strain evidence="10">Dzin_1.0</strain>
        <tissue evidence="10">Leaf</tissue>
    </source>
</reference>
<keyword evidence="5 8" id="KW-0371">Homeobox</keyword>
<sequence>MDDDSVPSEDLSRALQFDGRNQNNFVHLDSVSVSPCAQSVTGQLYRPIDLVHNRGYEYPNIGGRIRGMHLQTEEGNDYRGLSYGQGNGLSLTLGSCALSDMVNAYQYKQKGTQGNMICSSYIPARDGVTDSCCPSARHVRDEYMSCADETANANYNSNQSSNFPDSIAYYAASIQSSHYLKPTQQLLDEAVCVSDTVKLESDKQLRKSFFVRTSLGNAARIREWMNVNEGHTHSVDHSSSKEKYDLQIRITKLVNLLDELESRYEQYFHRMDSMVSSFEMIAGSGTATSYIALTIQAMSRHFFNLRDTIIAQIHASRQQFLAEGSPRNHPALSQHEVLDQNTRQTKDTLHRLGMIQVRQVWRPLRGLPENSVAILRAWLFEHFLHPYPNENEKLMLASKTGLTKNQISNWFINARVRLWKPMIEEMYREEFAEDSRDSVSSST</sequence>
<keyword evidence="4 8" id="KW-0238">DNA-binding</keyword>
<organism evidence="10 11">
    <name type="scientific">Dioscorea zingiberensis</name>
    <dbReference type="NCBI Taxonomy" id="325984"/>
    <lineage>
        <taxon>Eukaryota</taxon>
        <taxon>Viridiplantae</taxon>
        <taxon>Streptophyta</taxon>
        <taxon>Embryophyta</taxon>
        <taxon>Tracheophyta</taxon>
        <taxon>Spermatophyta</taxon>
        <taxon>Magnoliopsida</taxon>
        <taxon>Liliopsida</taxon>
        <taxon>Dioscoreales</taxon>
        <taxon>Dioscoreaceae</taxon>
        <taxon>Dioscorea</taxon>
    </lineage>
</organism>
<dbReference type="SMART" id="SM00389">
    <property type="entry name" value="HOX"/>
    <property type="match status" value="1"/>
</dbReference>
<evidence type="ECO:0000256" key="5">
    <source>
        <dbReference type="ARBA" id="ARBA00023155"/>
    </source>
</evidence>
<dbReference type="SMART" id="SM00574">
    <property type="entry name" value="POX"/>
    <property type="match status" value="1"/>
</dbReference>
<dbReference type="InterPro" id="IPR006563">
    <property type="entry name" value="POX_dom"/>
</dbReference>
<dbReference type="PANTHER" id="PTHR11850">
    <property type="entry name" value="HOMEOBOX PROTEIN TRANSCRIPTION FACTORS"/>
    <property type="match status" value="1"/>
</dbReference>
<dbReference type="Pfam" id="PF05920">
    <property type="entry name" value="Homeobox_KN"/>
    <property type="match status" value="1"/>
</dbReference>
<protein>
    <recommendedName>
        <fullName evidence="9">Homeobox domain-containing protein</fullName>
    </recommendedName>
</protein>
<comment type="subcellular location">
    <subcellularLocation>
        <location evidence="1 8">Nucleus</location>
    </subcellularLocation>
</comment>
<proteinExistence type="inferred from homology"/>
<dbReference type="AlphaFoldDB" id="A0A9D5HMU9"/>
<evidence type="ECO:0000256" key="8">
    <source>
        <dbReference type="PROSITE-ProRule" id="PRU00108"/>
    </source>
</evidence>
<dbReference type="InterPro" id="IPR009057">
    <property type="entry name" value="Homeodomain-like_sf"/>
</dbReference>
<evidence type="ECO:0000313" key="11">
    <source>
        <dbReference type="Proteomes" id="UP001085076"/>
    </source>
</evidence>
<accession>A0A9D5HMU9</accession>
<evidence type="ECO:0000256" key="1">
    <source>
        <dbReference type="ARBA" id="ARBA00004123"/>
    </source>
</evidence>
<dbReference type="InterPro" id="IPR050224">
    <property type="entry name" value="TALE_homeobox"/>
</dbReference>
<dbReference type="Gene3D" id="1.10.10.60">
    <property type="entry name" value="Homeodomain-like"/>
    <property type="match status" value="1"/>
</dbReference>
<evidence type="ECO:0000256" key="6">
    <source>
        <dbReference type="ARBA" id="ARBA00023163"/>
    </source>
</evidence>
<dbReference type="GO" id="GO:0005634">
    <property type="term" value="C:nucleus"/>
    <property type="evidence" value="ECO:0007669"/>
    <property type="project" value="UniProtKB-SubCell"/>
</dbReference>
<name>A0A9D5HMU9_9LILI</name>
<evidence type="ECO:0000256" key="2">
    <source>
        <dbReference type="ARBA" id="ARBA00006454"/>
    </source>
</evidence>
<dbReference type="Pfam" id="PF07526">
    <property type="entry name" value="POX"/>
    <property type="match status" value="1"/>
</dbReference>
<dbReference type="InterPro" id="IPR001356">
    <property type="entry name" value="HD"/>
</dbReference>
<reference evidence="10" key="2">
    <citation type="journal article" date="2022" name="Hortic Res">
        <title>The genome of Dioscorea zingiberensis sheds light on the biosynthesis, origin and evolution of the medicinally important diosgenin saponins.</title>
        <authorList>
            <person name="Li Y."/>
            <person name="Tan C."/>
            <person name="Li Z."/>
            <person name="Guo J."/>
            <person name="Li S."/>
            <person name="Chen X."/>
            <person name="Wang C."/>
            <person name="Dai X."/>
            <person name="Yang H."/>
            <person name="Song W."/>
            <person name="Hou L."/>
            <person name="Xu J."/>
            <person name="Tong Z."/>
            <person name="Xu A."/>
            <person name="Yuan X."/>
            <person name="Wang W."/>
            <person name="Yang Q."/>
            <person name="Chen L."/>
            <person name="Sun Z."/>
            <person name="Wang K."/>
            <person name="Pan B."/>
            <person name="Chen J."/>
            <person name="Bao Y."/>
            <person name="Liu F."/>
            <person name="Qi X."/>
            <person name="Gang D.R."/>
            <person name="Wen J."/>
            <person name="Li J."/>
        </authorList>
    </citation>
    <scope>NUCLEOTIDE SEQUENCE</scope>
    <source>
        <strain evidence="10">Dzin_1.0</strain>
    </source>
</reference>
<evidence type="ECO:0000259" key="9">
    <source>
        <dbReference type="PROSITE" id="PS50071"/>
    </source>
</evidence>
<keyword evidence="6" id="KW-0804">Transcription</keyword>
<evidence type="ECO:0000313" key="10">
    <source>
        <dbReference type="EMBL" id="KAJ0982383.1"/>
    </source>
</evidence>
<keyword evidence="11" id="KW-1185">Reference proteome</keyword>
<evidence type="ECO:0000256" key="3">
    <source>
        <dbReference type="ARBA" id="ARBA00023015"/>
    </source>
</evidence>
<comment type="caution">
    <text evidence="10">The sequence shown here is derived from an EMBL/GenBank/DDBJ whole genome shotgun (WGS) entry which is preliminary data.</text>
</comment>
<gene>
    <name evidence="10" type="ORF">J5N97_010638</name>
</gene>
<evidence type="ECO:0000256" key="7">
    <source>
        <dbReference type="ARBA" id="ARBA00023242"/>
    </source>
</evidence>
<dbReference type="InterPro" id="IPR008422">
    <property type="entry name" value="KN_HD"/>
</dbReference>
<feature type="domain" description="Homeobox" evidence="9">
    <location>
        <begin position="358"/>
        <end position="421"/>
    </location>
</feature>
<feature type="DNA-binding region" description="Homeobox" evidence="8">
    <location>
        <begin position="360"/>
        <end position="422"/>
    </location>
</feature>
<comment type="similarity">
    <text evidence="2">Belongs to the TALE/BELL homeobox family.</text>
</comment>